<evidence type="ECO:0000256" key="1">
    <source>
        <dbReference type="SAM" id="MobiDB-lite"/>
    </source>
</evidence>
<reference evidence="2 3" key="1">
    <citation type="journal article" date="2022" name="G3 (Bethesda)">
        <title>Enemy or ally: a genomic approach to elucidate the lifestyle of Phyllosticta citrichinaensis.</title>
        <authorList>
            <person name="Buijs V.A."/>
            <person name="Groenewald J.Z."/>
            <person name="Haridas S."/>
            <person name="LaButti K.M."/>
            <person name="Lipzen A."/>
            <person name="Martin F.M."/>
            <person name="Barry K."/>
            <person name="Grigoriev I.V."/>
            <person name="Crous P.W."/>
            <person name="Seidl M.F."/>
        </authorList>
    </citation>
    <scope>NUCLEOTIDE SEQUENCE [LARGE SCALE GENOMIC DNA]</scope>
    <source>
        <strain evidence="2 3">CBS 129764</strain>
    </source>
</reference>
<protein>
    <submittedName>
        <fullName evidence="2">Uncharacterized protein</fullName>
    </submittedName>
</protein>
<accession>A0ABR1XK82</accession>
<dbReference type="Proteomes" id="UP001456524">
    <property type="component" value="Unassembled WGS sequence"/>
</dbReference>
<organism evidence="2 3">
    <name type="scientific">Phyllosticta citrichinensis</name>
    <dbReference type="NCBI Taxonomy" id="1130410"/>
    <lineage>
        <taxon>Eukaryota</taxon>
        <taxon>Fungi</taxon>
        <taxon>Dikarya</taxon>
        <taxon>Ascomycota</taxon>
        <taxon>Pezizomycotina</taxon>
        <taxon>Dothideomycetes</taxon>
        <taxon>Dothideomycetes incertae sedis</taxon>
        <taxon>Botryosphaeriales</taxon>
        <taxon>Phyllostictaceae</taxon>
        <taxon>Phyllosticta</taxon>
    </lineage>
</organism>
<name>A0ABR1XK82_9PEZI</name>
<gene>
    <name evidence="2" type="ORF">IWX90DRAFT_417189</name>
</gene>
<evidence type="ECO:0000313" key="2">
    <source>
        <dbReference type="EMBL" id="KAK8159203.1"/>
    </source>
</evidence>
<dbReference type="EMBL" id="JBBWUH010000008">
    <property type="protein sequence ID" value="KAK8159203.1"/>
    <property type="molecule type" value="Genomic_DNA"/>
</dbReference>
<comment type="caution">
    <text evidence="2">The sequence shown here is derived from an EMBL/GenBank/DDBJ whole genome shotgun (WGS) entry which is preliminary data.</text>
</comment>
<evidence type="ECO:0000313" key="3">
    <source>
        <dbReference type="Proteomes" id="UP001456524"/>
    </source>
</evidence>
<sequence length="295" mass="32903">MSAYNTFALVQQFAEAMRCASPLSSSLDVPVTSRPKVWRNDKRPTMAASSSIDRLCTQIEERLDLGTECQETSECSSPVMTSDLTFEERCRKFDDLVFWVKDYQRRHAEKEPFIGAHGKLVGETAKKPRYKLDGKFHSKLFATAVENSGEESTTTEPTVKRSPVFKKSPAVKKRTPAEKVFPPKNFTPAKRFSPTKKAPPAKVTPIKKMASATRTNGEKHGVKVRDFAIFDYAAKKKTIPTAKSTPVKKSTSVSRTKGAKGEVKVRDFAYVNTHDKTSTPPFAKRARRDAFSKAG</sequence>
<proteinExistence type="predicted"/>
<keyword evidence="3" id="KW-1185">Reference proteome</keyword>
<feature type="compositionally biased region" description="Low complexity" evidence="1">
    <location>
        <begin position="195"/>
        <end position="204"/>
    </location>
</feature>
<feature type="region of interest" description="Disordered" evidence="1">
    <location>
        <begin position="274"/>
        <end position="295"/>
    </location>
</feature>
<feature type="region of interest" description="Disordered" evidence="1">
    <location>
        <begin position="147"/>
        <end position="204"/>
    </location>
</feature>